<dbReference type="Proteomes" id="UP000236621">
    <property type="component" value="Unassembled WGS sequence"/>
</dbReference>
<dbReference type="AlphaFoldDB" id="A0A2K3QPX7"/>
<evidence type="ECO:0000256" key="5">
    <source>
        <dbReference type="ARBA" id="ARBA00022491"/>
    </source>
</evidence>
<evidence type="ECO:0000256" key="8">
    <source>
        <dbReference type="ARBA" id="ARBA00023242"/>
    </source>
</evidence>
<dbReference type="EMBL" id="NRSZ01000087">
    <property type="protein sequence ID" value="PNY29594.1"/>
    <property type="molecule type" value="Genomic_DNA"/>
</dbReference>
<evidence type="ECO:0000256" key="9">
    <source>
        <dbReference type="SAM" id="MobiDB-lite"/>
    </source>
</evidence>
<feature type="compositionally biased region" description="Low complexity" evidence="9">
    <location>
        <begin position="111"/>
        <end position="120"/>
    </location>
</feature>
<accession>A0A2K3QPX7</accession>
<evidence type="ECO:0000256" key="2">
    <source>
        <dbReference type="ARBA" id="ARBA00004496"/>
    </source>
</evidence>
<evidence type="ECO:0000256" key="6">
    <source>
        <dbReference type="ARBA" id="ARBA00023015"/>
    </source>
</evidence>
<keyword evidence="5" id="KW-0678">Repressor</keyword>
<evidence type="ECO:0000256" key="3">
    <source>
        <dbReference type="ARBA" id="ARBA00006922"/>
    </source>
</evidence>
<sequence length="233" mass="23917">MDARTSASPAKRRAALAPLDANAMPVAWPKLGVQDAAVQGAASPAKEAVAGAKRRADGDASPAAKKTCPERDDARRHRPSRSPSPDSVSLFDTSAGDGDVSSATAATEPDVVAAVVRPPRGSMTREQAREKAEILRLRLGLASYKLRTGQTAVPLADLQPRPLPPPPGPRRTVRVQSPSSPPAEPLVPHHGAATAAPSPTPRPPAQGQGPTNGALRGRPVSGLLTLATGQQAG</sequence>
<comment type="similarity">
    <text evidence="3">Belongs to the WHI5/NRM1 family.</text>
</comment>
<keyword evidence="4" id="KW-0963">Cytoplasm</keyword>
<comment type="subcellular location">
    <subcellularLocation>
        <location evidence="2">Cytoplasm</location>
    </subcellularLocation>
    <subcellularLocation>
        <location evidence="1">Nucleus</location>
    </subcellularLocation>
</comment>
<evidence type="ECO:0000256" key="7">
    <source>
        <dbReference type="ARBA" id="ARBA00023163"/>
    </source>
</evidence>
<feature type="region of interest" description="Disordered" evidence="9">
    <location>
        <begin position="150"/>
        <end position="233"/>
    </location>
</feature>
<keyword evidence="8" id="KW-0539">Nucleus</keyword>
<name>A0A2K3QPX7_9HYPO</name>
<dbReference type="GO" id="GO:0005634">
    <property type="term" value="C:nucleus"/>
    <property type="evidence" value="ECO:0007669"/>
    <property type="project" value="UniProtKB-SubCell"/>
</dbReference>
<dbReference type="InterPro" id="IPR013734">
    <property type="entry name" value="TF_Nrm1/Whi5"/>
</dbReference>
<keyword evidence="6" id="KW-0805">Transcription regulation</keyword>
<keyword evidence="11" id="KW-1185">Reference proteome</keyword>
<dbReference type="GO" id="GO:0005737">
    <property type="term" value="C:cytoplasm"/>
    <property type="evidence" value="ECO:0007669"/>
    <property type="project" value="UniProtKB-SubCell"/>
</dbReference>
<dbReference type="OrthoDB" id="5345625at2759"/>
<feature type="region of interest" description="Disordered" evidence="9">
    <location>
        <begin position="36"/>
        <end position="130"/>
    </location>
</feature>
<comment type="caution">
    <text evidence="10">The sequence shown here is derived from an EMBL/GenBank/DDBJ whole genome shotgun (WGS) entry which is preliminary data.</text>
</comment>
<gene>
    <name evidence="10" type="ORF">TCAP_00491</name>
</gene>
<dbReference type="Pfam" id="PF08528">
    <property type="entry name" value="Whi5"/>
    <property type="match status" value="1"/>
</dbReference>
<keyword evidence="7" id="KW-0804">Transcription</keyword>
<feature type="region of interest" description="Disordered" evidence="9">
    <location>
        <begin position="1"/>
        <end position="21"/>
    </location>
</feature>
<evidence type="ECO:0008006" key="12">
    <source>
        <dbReference type="Google" id="ProtNLM"/>
    </source>
</evidence>
<evidence type="ECO:0000313" key="10">
    <source>
        <dbReference type="EMBL" id="PNY29594.1"/>
    </source>
</evidence>
<evidence type="ECO:0000256" key="4">
    <source>
        <dbReference type="ARBA" id="ARBA00022490"/>
    </source>
</evidence>
<evidence type="ECO:0000313" key="11">
    <source>
        <dbReference type="Proteomes" id="UP000236621"/>
    </source>
</evidence>
<organism evidence="10 11">
    <name type="scientific">Tolypocladium capitatum</name>
    <dbReference type="NCBI Taxonomy" id="45235"/>
    <lineage>
        <taxon>Eukaryota</taxon>
        <taxon>Fungi</taxon>
        <taxon>Dikarya</taxon>
        <taxon>Ascomycota</taxon>
        <taxon>Pezizomycotina</taxon>
        <taxon>Sordariomycetes</taxon>
        <taxon>Hypocreomycetidae</taxon>
        <taxon>Hypocreales</taxon>
        <taxon>Ophiocordycipitaceae</taxon>
        <taxon>Tolypocladium</taxon>
    </lineage>
</organism>
<proteinExistence type="inferred from homology"/>
<evidence type="ECO:0000256" key="1">
    <source>
        <dbReference type="ARBA" id="ARBA00004123"/>
    </source>
</evidence>
<reference evidence="10 11" key="1">
    <citation type="submission" date="2017-08" db="EMBL/GenBank/DDBJ databases">
        <title>Harnessing the power of phylogenomics to disentangle the directionality and signatures of interkingdom host jumping in the parasitic fungal genus Tolypocladium.</title>
        <authorList>
            <person name="Quandt C.A."/>
            <person name="Patterson W."/>
            <person name="Spatafora J.W."/>
        </authorList>
    </citation>
    <scope>NUCLEOTIDE SEQUENCE [LARGE SCALE GENOMIC DNA]</scope>
    <source>
        <strain evidence="10 11">CBS 113982</strain>
    </source>
</reference>
<protein>
    <recommendedName>
        <fullName evidence="12">Cyclin-dependent kinase</fullName>
    </recommendedName>
</protein>